<protein>
    <submittedName>
        <fullName evidence="1">Uncharacterized protein</fullName>
    </submittedName>
</protein>
<gene>
    <name evidence="1" type="ORF">CDD80_7092</name>
</gene>
<dbReference type="OrthoDB" id="4907387at2759"/>
<accession>A0A2C5YMX8</accession>
<sequence>MLLLSLFVIGASALTYQCSSEFDPDSLKRVFRALDRCGTPLDRESQSCFEERMAKAYRLLINVGYQMADWEAATQTNFASLRYMTYRDSQRGETWWQSVTKVLAEGHRFCWYVRDSSPDQHNDGFSNNLGSVFFVDDPLREPLMHVASDTRKFDVRRGSHCFTPDTLFKQSRLAAIQKLLTDYTEELRPTHYQQSYQSLRARMSTDLAMTAVFVRLAWNYKCPASGGCADELEPGRPYVPKSPKDLLRQLGRIIDEDGVFCLFDSVPQYPAKKWYYFTGFGRNFV</sequence>
<keyword evidence="2" id="KW-1185">Reference proteome</keyword>
<reference evidence="1 2" key="1">
    <citation type="submission" date="2017-06" db="EMBL/GenBank/DDBJ databases">
        <title>Ant-infecting Ophiocordyceps genomes reveal a high diversity of potential behavioral manipulation genes and a possible major role for enterotoxins.</title>
        <authorList>
            <person name="De Bekker C."/>
            <person name="Evans H.C."/>
            <person name="Brachmann A."/>
            <person name="Hughes D.P."/>
        </authorList>
    </citation>
    <scope>NUCLEOTIDE SEQUENCE [LARGE SCALE GENOMIC DNA]</scope>
    <source>
        <strain evidence="1 2">Map16</strain>
    </source>
</reference>
<proteinExistence type="predicted"/>
<name>A0A2C5YMX8_9HYPO</name>
<evidence type="ECO:0000313" key="2">
    <source>
        <dbReference type="Proteomes" id="UP000226431"/>
    </source>
</evidence>
<dbReference type="EMBL" id="NJES01000849">
    <property type="protein sequence ID" value="PHH68973.1"/>
    <property type="molecule type" value="Genomic_DNA"/>
</dbReference>
<evidence type="ECO:0000313" key="1">
    <source>
        <dbReference type="EMBL" id="PHH68973.1"/>
    </source>
</evidence>
<dbReference type="AlphaFoldDB" id="A0A2C5YMX8"/>
<dbReference type="Proteomes" id="UP000226431">
    <property type="component" value="Unassembled WGS sequence"/>
</dbReference>
<organism evidence="1 2">
    <name type="scientific">Ophiocordyceps camponoti-rufipedis</name>
    <dbReference type="NCBI Taxonomy" id="2004952"/>
    <lineage>
        <taxon>Eukaryota</taxon>
        <taxon>Fungi</taxon>
        <taxon>Dikarya</taxon>
        <taxon>Ascomycota</taxon>
        <taxon>Pezizomycotina</taxon>
        <taxon>Sordariomycetes</taxon>
        <taxon>Hypocreomycetidae</taxon>
        <taxon>Hypocreales</taxon>
        <taxon>Ophiocordycipitaceae</taxon>
        <taxon>Ophiocordyceps</taxon>
    </lineage>
</organism>
<comment type="caution">
    <text evidence="1">The sequence shown here is derived from an EMBL/GenBank/DDBJ whole genome shotgun (WGS) entry which is preliminary data.</text>
</comment>